<dbReference type="CDD" id="cd16433">
    <property type="entry name" value="CheB"/>
    <property type="match status" value="1"/>
</dbReference>
<evidence type="ECO:0000256" key="1">
    <source>
        <dbReference type="ARBA" id="ARBA00022801"/>
    </source>
</evidence>
<dbReference type="GO" id="GO:0000156">
    <property type="term" value="F:phosphorelay response regulator activity"/>
    <property type="evidence" value="ECO:0007669"/>
    <property type="project" value="InterPro"/>
</dbReference>
<name>A0A7J0BN42_9BACT</name>
<dbReference type="InterPro" id="IPR035909">
    <property type="entry name" value="CheB_C"/>
</dbReference>
<dbReference type="SUPFAM" id="SSF52738">
    <property type="entry name" value="Methylesterase CheB, C-terminal domain"/>
    <property type="match status" value="1"/>
</dbReference>
<evidence type="ECO:0000313" key="6">
    <source>
        <dbReference type="EMBL" id="GFM34681.1"/>
    </source>
</evidence>
<organism evidence="6 7">
    <name type="scientific">Desulfovibrio subterraneus</name>
    <dbReference type="NCBI Taxonomy" id="2718620"/>
    <lineage>
        <taxon>Bacteria</taxon>
        <taxon>Pseudomonadati</taxon>
        <taxon>Thermodesulfobacteriota</taxon>
        <taxon>Desulfovibrionia</taxon>
        <taxon>Desulfovibrionales</taxon>
        <taxon>Desulfovibrionaceae</taxon>
        <taxon>Desulfovibrio</taxon>
    </lineage>
</organism>
<proteinExistence type="predicted"/>
<evidence type="ECO:0000259" key="5">
    <source>
        <dbReference type="PROSITE" id="PS50122"/>
    </source>
</evidence>
<dbReference type="Pfam" id="PF01339">
    <property type="entry name" value="CheB_methylest"/>
    <property type="match status" value="1"/>
</dbReference>
<feature type="active site" evidence="4">
    <location>
        <position position="136"/>
    </location>
</feature>
<dbReference type="PANTHER" id="PTHR42872">
    <property type="entry name" value="PROTEIN-GLUTAMATE METHYLESTERASE/PROTEIN-GLUTAMINE GLUTAMINASE"/>
    <property type="match status" value="1"/>
</dbReference>
<sequence>MPQTPKQYEAVVIGVSAGGLAALEAVLSALGDSFSLPILIVQHISPDSESYLPYHFTPRCSLTVKEADDKEDIAPRTVYFAPPDYHMMVELDRTISLSVESRVNFSRPSVDVLFETAAEAYGEGLIGVILTGANNDGAAGLAKIKQLGGLAIVQTPETAQADAMPRAALEATHADHLLDLKDIGKCINLLGSAS</sequence>
<dbReference type="EMBL" id="BLVO01000016">
    <property type="protein sequence ID" value="GFM34681.1"/>
    <property type="molecule type" value="Genomic_DNA"/>
</dbReference>
<protein>
    <recommendedName>
        <fullName evidence="2">protein-glutamate methylesterase</fullName>
        <ecNumber evidence="2">3.1.1.61</ecNumber>
    </recommendedName>
</protein>
<evidence type="ECO:0000256" key="3">
    <source>
        <dbReference type="ARBA" id="ARBA00048267"/>
    </source>
</evidence>
<dbReference type="Proteomes" id="UP000503840">
    <property type="component" value="Unassembled WGS sequence"/>
</dbReference>
<dbReference type="GO" id="GO:0005737">
    <property type="term" value="C:cytoplasm"/>
    <property type="evidence" value="ECO:0007669"/>
    <property type="project" value="InterPro"/>
</dbReference>
<dbReference type="RefSeq" id="WP_174406350.1">
    <property type="nucleotide sequence ID" value="NZ_BLVO01000016.1"/>
</dbReference>
<accession>A0A7J0BN42</accession>
<keyword evidence="1 4" id="KW-0378">Hydrolase</keyword>
<feature type="active site" evidence="4">
    <location>
        <position position="43"/>
    </location>
</feature>
<reference evidence="6 7" key="1">
    <citation type="submission" date="2020-05" db="EMBL/GenBank/DDBJ databases">
        <title>Draft genome sequence of Desulfovibrio sp. strain HN2T.</title>
        <authorList>
            <person name="Ueno A."/>
            <person name="Tamazawa S."/>
            <person name="Tamamura S."/>
            <person name="Murakami T."/>
            <person name="Kiyama T."/>
            <person name="Inomata H."/>
            <person name="Amano Y."/>
            <person name="Miyakawa K."/>
            <person name="Tamaki H."/>
            <person name="Naganuma T."/>
            <person name="Kaneko K."/>
        </authorList>
    </citation>
    <scope>NUCLEOTIDE SEQUENCE [LARGE SCALE GENOMIC DNA]</scope>
    <source>
        <strain evidence="6 7">HN2</strain>
    </source>
</reference>
<dbReference type="Gene3D" id="3.40.50.180">
    <property type="entry name" value="Methylesterase CheB, C-terminal domain"/>
    <property type="match status" value="1"/>
</dbReference>
<dbReference type="PANTHER" id="PTHR42872:SF3">
    <property type="entry name" value="PROTEIN-GLUTAMATE METHYLESTERASE_PROTEIN-GLUTAMINE GLUTAMINASE 1"/>
    <property type="match status" value="1"/>
</dbReference>
<dbReference type="PROSITE" id="PS50122">
    <property type="entry name" value="CHEB"/>
    <property type="match status" value="1"/>
</dbReference>
<keyword evidence="7" id="KW-1185">Reference proteome</keyword>
<evidence type="ECO:0000256" key="2">
    <source>
        <dbReference type="ARBA" id="ARBA00039140"/>
    </source>
</evidence>
<feature type="active site" evidence="4">
    <location>
        <position position="16"/>
    </location>
</feature>
<dbReference type="GO" id="GO:0006935">
    <property type="term" value="P:chemotaxis"/>
    <property type="evidence" value="ECO:0007669"/>
    <property type="project" value="UniProtKB-UniRule"/>
</dbReference>
<feature type="domain" description="CheB-type methylesterase" evidence="5">
    <location>
        <begin position="2"/>
        <end position="187"/>
    </location>
</feature>
<dbReference type="InterPro" id="IPR000673">
    <property type="entry name" value="Sig_transdc_resp-reg_Me-estase"/>
</dbReference>
<dbReference type="EC" id="3.1.1.61" evidence="2"/>
<comment type="caution">
    <text evidence="6">The sequence shown here is derived from an EMBL/GenBank/DDBJ whole genome shotgun (WGS) entry which is preliminary data.</text>
</comment>
<evidence type="ECO:0000256" key="4">
    <source>
        <dbReference type="PROSITE-ProRule" id="PRU00050"/>
    </source>
</evidence>
<keyword evidence="4" id="KW-0145">Chemotaxis</keyword>
<dbReference type="GO" id="GO:0008984">
    <property type="term" value="F:protein-glutamate methylesterase activity"/>
    <property type="evidence" value="ECO:0007669"/>
    <property type="project" value="UniProtKB-EC"/>
</dbReference>
<evidence type="ECO:0000313" key="7">
    <source>
        <dbReference type="Proteomes" id="UP000503840"/>
    </source>
</evidence>
<gene>
    <name evidence="6" type="primary">cheB2_2</name>
    <name evidence="6" type="ORF">DSM101010T_30460</name>
</gene>
<dbReference type="AlphaFoldDB" id="A0A7J0BN42"/>
<comment type="catalytic activity">
    <reaction evidence="3">
        <text>[protein]-L-glutamate 5-O-methyl ester + H2O = L-glutamyl-[protein] + methanol + H(+)</text>
        <dbReference type="Rhea" id="RHEA:23236"/>
        <dbReference type="Rhea" id="RHEA-COMP:10208"/>
        <dbReference type="Rhea" id="RHEA-COMP:10311"/>
        <dbReference type="ChEBI" id="CHEBI:15377"/>
        <dbReference type="ChEBI" id="CHEBI:15378"/>
        <dbReference type="ChEBI" id="CHEBI:17790"/>
        <dbReference type="ChEBI" id="CHEBI:29973"/>
        <dbReference type="ChEBI" id="CHEBI:82795"/>
        <dbReference type="EC" id="3.1.1.61"/>
    </reaction>
</comment>